<dbReference type="InterPro" id="IPR036390">
    <property type="entry name" value="WH_DNA-bd_sf"/>
</dbReference>
<accession>A0A7C9PHU1</accession>
<dbReference type="Proteomes" id="UP000484255">
    <property type="component" value="Unassembled WGS sequence"/>
</dbReference>
<evidence type="ECO:0000259" key="1">
    <source>
        <dbReference type="Pfam" id="PF17782"/>
    </source>
</evidence>
<keyword evidence="3" id="KW-1185">Reference proteome</keyword>
<sequence length="88" mass="10269">MKSYKLTAWPELPSSFRRVSYTRLLTELSQRHVTATQLHQSTGVSASDIRALLLQLEQDGLLDVRHLPDAPARWSWRDLSLNQWLRRV</sequence>
<name>A0A7C9PHU1_9BURK</name>
<dbReference type="RefSeq" id="WP_163457268.1">
    <property type="nucleotide sequence ID" value="NZ_JAAGOH010000009.1"/>
</dbReference>
<organism evidence="2 3">
    <name type="scientific">Ideonella livida</name>
    <dbReference type="NCBI Taxonomy" id="2707176"/>
    <lineage>
        <taxon>Bacteria</taxon>
        <taxon>Pseudomonadati</taxon>
        <taxon>Pseudomonadota</taxon>
        <taxon>Betaproteobacteria</taxon>
        <taxon>Burkholderiales</taxon>
        <taxon>Sphaerotilaceae</taxon>
        <taxon>Ideonella</taxon>
    </lineage>
</organism>
<evidence type="ECO:0000313" key="2">
    <source>
        <dbReference type="EMBL" id="NDY91414.1"/>
    </source>
</evidence>
<reference evidence="2 3" key="1">
    <citation type="submission" date="2020-02" db="EMBL/GenBank/DDBJ databases">
        <title>Ideonella bacterium strain TBM-1.</title>
        <authorList>
            <person name="Chen W.-M."/>
        </authorList>
    </citation>
    <scope>NUCLEOTIDE SEQUENCE [LARGE SCALE GENOMIC DNA]</scope>
    <source>
        <strain evidence="2 3">TBM-1</strain>
    </source>
</reference>
<dbReference type="Gene3D" id="1.10.10.10">
    <property type="entry name" value="Winged helix-like DNA-binding domain superfamily/Winged helix DNA-binding domain"/>
    <property type="match status" value="1"/>
</dbReference>
<proteinExistence type="predicted"/>
<dbReference type="Pfam" id="PF17782">
    <property type="entry name" value="WHD_DprA"/>
    <property type="match status" value="1"/>
</dbReference>
<dbReference type="InterPro" id="IPR036388">
    <property type="entry name" value="WH-like_DNA-bd_sf"/>
</dbReference>
<evidence type="ECO:0000313" key="3">
    <source>
        <dbReference type="Proteomes" id="UP000484255"/>
    </source>
</evidence>
<comment type="caution">
    <text evidence="2">The sequence shown here is derived from an EMBL/GenBank/DDBJ whole genome shotgun (WGS) entry which is preliminary data.</text>
</comment>
<dbReference type="AlphaFoldDB" id="A0A7C9PHU1"/>
<feature type="domain" description="DprA winged helix" evidence="1">
    <location>
        <begin position="22"/>
        <end position="62"/>
    </location>
</feature>
<gene>
    <name evidence="2" type="ORF">G3A44_09445</name>
</gene>
<dbReference type="EMBL" id="JAAGOH010000009">
    <property type="protein sequence ID" value="NDY91414.1"/>
    <property type="molecule type" value="Genomic_DNA"/>
</dbReference>
<dbReference type="InterPro" id="IPR041614">
    <property type="entry name" value="DprA_WH"/>
</dbReference>
<protein>
    <recommendedName>
        <fullName evidence="1">DprA winged helix domain-containing protein</fullName>
    </recommendedName>
</protein>
<dbReference type="SUPFAM" id="SSF46785">
    <property type="entry name" value="Winged helix' DNA-binding domain"/>
    <property type="match status" value="1"/>
</dbReference>